<feature type="region of interest" description="Disordered" evidence="1">
    <location>
        <begin position="98"/>
        <end position="120"/>
    </location>
</feature>
<dbReference type="Proteomes" id="UP000483820">
    <property type="component" value="Chromosome II"/>
</dbReference>
<dbReference type="KEGG" id="crq:GCK72_004234"/>
<dbReference type="RefSeq" id="XP_053588748.1">
    <property type="nucleotide sequence ID" value="XM_053724554.1"/>
</dbReference>
<feature type="compositionally biased region" description="Polar residues" evidence="1">
    <location>
        <begin position="100"/>
        <end position="116"/>
    </location>
</feature>
<evidence type="ECO:0000256" key="1">
    <source>
        <dbReference type="SAM" id="MobiDB-lite"/>
    </source>
</evidence>
<proteinExistence type="predicted"/>
<gene>
    <name evidence="2" type="ORF">GCK72_004234</name>
</gene>
<sequence length="348" mass="39530">MGHGILKERLLNELTPGEVKVHFQCGFDGIKLHMKGRKEAIVETPKTRKPVKEIEKKVYFRRRPLSKVVLSPTDVLQEQQQDDEIIFDSSEFDDREEGESSQFQLESIDNCPSDSRNGAKKFRGIDPVRVGYDSYHMPQEQMSSFRKSLGDSTLPRLSFDFSTIDQMISEGSSVDPQSVLFAIRGMMTIAEVQNEKLIPKKPMDHTKQVTATLDPRSFLDHQVIEVETLDGKELINVNETLSFVSPQSGTLKSVLQSVANLWVNAIIPKSERQRYSTSDKPKGNTISLPTRFLNAPIQLIFDSVQLNVPKDSAVKMDISLFFKMHIGNLFHHARNIAKNGPRKRHHQD</sequence>
<protein>
    <submittedName>
        <fullName evidence="2">Uncharacterized protein</fullName>
    </submittedName>
</protein>
<organism evidence="2 3">
    <name type="scientific">Caenorhabditis remanei</name>
    <name type="common">Caenorhabditis vulgaris</name>
    <dbReference type="NCBI Taxonomy" id="31234"/>
    <lineage>
        <taxon>Eukaryota</taxon>
        <taxon>Metazoa</taxon>
        <taxon>Ecdysozoa</taxon>
        <taxon>Nematoda</taxon>
        <taxon>Chromadorea</taxon>
        <taxon>Rhabditida</taxon>
        <taxon>Rhabditina</taxon>
        <taxon>Rhabditomorpha</taxon>
        <taxon>Rhabditoidea</taxon>
        <taxon>Rhabditidae</taxon>
        <taxon>Peloderinae</taxon>
        <taxon>Caenorhabditis</taxon>
    </lineage>
</organism>
<dbReference type="EMBL" id="WUAV01000002">
    <property type="protein sequence ID" value="KAF1764287.1"/>
    <property type="molecule type" value="Genomic_DNA"/>
</dbReference>
<name>A0A6A5HAW1_CAERE</name>
<comment type="caution">
    <text evidence="2">The sequence shown here is derived from an EMBL/GenBank/DDBJ whole genome shotgun (WGS) entry which is preliminary data.</text>
</comment>
<reference evidence="2 3" key="1">
    <citation type="submission" date="2019-12" db="EMBL/GenBank/DDBJ databases">
        <title>Chromosome-level assembly of the Caenorhabditis remanei genome.</title>
        <authorList>
            <person name="Teterina A.A."/>
            <person name="Willis J.H."/>
            <person name="Phillips P.C."/>
        </authorList>
    </citation>
    <scope>NUCLEOTIDE SEQUENCE [LARGE SCALE GENOMIC DNA]</scope>
    <source>
        <strain evidence="2 3">PX506</strain>
        <tissue evidence="2">Whole organism</tissue>
    </source>
</reference>
<evidence type="ECO:0000313" key="2">
    <source>
        <dbReference type="EMBL" id="KAF1764287.1"/>
    </source>
</evidence>
<dbReference type="GeneID" id="9803895"/>
<evidence type="ECO:0000313" key="3">
    <source>
        <dbReference type="Proteomes" id="UP000483820"/>
    </source>
</evidence>
<accession>A0A6A5HAW1</accession>
<dbReference type="CTD" id="9803895"/>
<dbReference type="AlphaFoldDB" id="A0A6A5HAW1"/>